<proteinExistence type="predicted"/>
<keyword evidence="3" id="KW-0106">Calcium</keyword>
<dbReference type="GO" id="GO:0005509">
    <property type="term" value="F:calcium ion binding"/>
    <property type="evidence" value="ECO:0007669"/>
    <property type="project" value="InterPro"/>
</dbReference>
<dbReference type="SMART" id="SM00181">
    <property type="entry name" value="EGF"/>
    <property type="match status" value="2"/>
</dbReference>
<protein>
    <submittedName>
        <fullName evidence="11">Epidermal growth factor-like protein 8</fullName>
    </submittedName>
</protein>
<dbReference type="InterPro" id="IPR050969">
    <property type="entry name" value="Dev_Signal_Modulators"/>
</dbReference>
<dbReference type="KEGG" id="cvn:111125393"/>
<evidence type="ECO:0000259" key="8">
    <source>
        <dbReference type="PROSITE" id="PS50026"/>
    </source>
</evidence>
<dbReference type="InterPro" id="IPR018097">
    <property type="entry name" value="EGF_Ca-bd_CS"/>
</dbReference>
<dbReference type="PROSITE" id="PS51041">
    <property type="entry name" value="EMI"/>
    <property type="match status" value="1"/>
</dbReference>
<evidence type="ECO:0000313" key="11">
    <source>
        <dbReference type="RefSeq" id="XP_022324864.1"/>
    </source>
</evidence>
<keyword evidence="10" id="KW-1185">Reference proteome</keyword>
<dbReference type="Pfam" id="PF07645">
    <property type="entry name" value="EGF_CA"/>
    <property type="match status" value="1"/>
</dbReference>
<organism evidence="10 11">
    <name type="scientific">Crassostrea virginica</name>
    <name type="common">Eastern oyster</name>
    <dbReference type="NCBI Taxonomy" id="6565"/>
    <lineage>
        <taxon>Eukaryota</taxon>
        <taxon>Metazoa</taxon>
        <taxon>Spiralia</taxon>
        <taxon>Lophotrochozoa</taxon>
        <taxon>Mollusca</taxon>
        <taxon>Bivalvia</taxon>
        <taxon>Autobranchia</taxon>
        <taxon>Pteriomorphia</taxon>
        <taxon>Ostreida</taxon>
        <taxon>Ostreoidea</taxon>
        <taxon>Ostreidae</taxon>
        <taxon>Crassostrea</taxon>
    </lineage>
</organism>
<dbReference type="GeneID" id="111125393"/>
<dbReference type="PANTHER" id="PTHR14949">
    <property type="entry name" value="EGF-LIKE-DOMAIN, MULTIPLE 7, 8"/>
    <property type="match status" value="1"/>
</dbReference>
<sequence length="299" mass="34685">MLLPRRENQKLCKGMEVLGYLVLILFTFQHVYSLPGEKVHSDGRRVCTYHGDRVEVIPQRQSYRRPFYNPRLCSNNDTCENSTRIFMRVAYRTVFYRRVVQGEYKRCCPGWTKQNPRDLACLRPICRHSCKNGGICVGPNECECPPSYTGHQCENDVDECLTGRSSCQQICKNIIGGYECGCFHGFKSVDKFKCEFCPLCLPQFEKMMDKVNSLQNRLNDVEKEKEEMQGNFSVLERYYNDAMVQVEELKSHTTPLPTTKDPYEFDIISSLSDQISQLEEKIGACDCGSRRSRPRYRYG</sequence>
<dbReference type="InterPro" id="IPR009030">
    <property type="entry name" value="Growth_fac_rcpt_cys_sf"/>
</dbReference>
<name>A0A8B8DBD0_CRAVI</name>
<dbReference type="InterPro" id="IPR001881">
    <property type="entry name" value="EGF-like_Ca-bd_dom"/>
</dbReference>
<evidence type="ECO:0000259" key="9">
    <source>
        <dbReference type="PROSITE" id="PS51041"/>
    </source>
</evidence>
<evidence type="ECO:0000256" key="7">
    <source>
        <dbReference type="SAM" id="Coils"/>
    </source>
</evidence>
<dbReference type="PANTHER" id="PTHR14949:SF56">
    <property type="entry name" value="EGF-LIKE-DOMAIN, MULTIPLE 7"/>
    <property type="match status" value="1"/>
</dbReference>
<keyword evidence="1 6" id="KW-0245">EGF-like domain</keyword>
<feature type="coiled-coil region" evidence="7">
    <location>
        <begin position="204"/>
        <end position="238"/>
    </location>
</feature>
<dbReference type="InterPro" id="IPR000742">
    <property type="entry name" value="EGF"/>
</dbReference>
<accession>A0A8B8DBD0</accession>
<dbReference type="CDD" id="cd00054">
    <property type="entry name" value="EGF_CA"/>
    <property type="match status" value="1"/>
</dbReference>
<keyword evidence="4 7" id="KW-0175">Coiled coil</keyword>
<dbReference type="GO" id="GO:0005102">
    <property type="term" value="F:signaling receptor binding"/>
    <property type="evidence" value="ECO:0007669"/>
    <property type="project" value="TreeGrafter"/>
</dbReference>
<dbReference type="Pfam" id="PF07546">
    <property type="entry name" value="EMI"/>
    <property type="match status" value="1"/>
</dbReference>
<dbReference type="SUPFAM" id="SSF57184">
    <property type="entry name" value="Growth factor receptor domain"/>
    <property type="match status" value="1"/>
</dbReference>
<feature type="domain" description="EGF-like" evidence="8">
    <location>
        <begin position="122"/>
        <end position="154"/>
    </location>
</feature>
<evidence type="ECO:0000256" key="2">
    <source>
        <dbReference type="ARBA" id="ARBA00022729"/>
    </source>
</evidence>
<dbReference type="PROSITE" id="PS01187">
    <property type="entry name" value="EGF_CA"/>
    <property type="match status" value="1"/>
</dbReference>
<feature type="domain" description="EMI" evidence="9">
    <location>
        <begin position="43"/>
        <end position="123"/>
    </location>
</feature>
<dbReference type="Gene3D" id="2.10.25.10">
    <property type="entry name" value="Laminin"/>
    <property type="match status" value="2"/>
</dbReference>
<gene>
    <name evidence="11" type="primary">LOC111125393</name>
</gene>
<dbReference type="GO" id="GO:0005576">
    <property type="term" value="C:extracellular region"/>
    <property type="evidence" value="ECO:0007669"/>
    <property type="project" value="TreeGrafter"/>
</dbReference>
<dbReference type="SMART" id="SM00179">
    <property type="entry name" value="EGF_CA"/>
    <property type="match status" value="1"/>
</dbReference>
<dbReference type="PROSITE" id="PS50026">
    <property type="entry name" value="EGF_3"/>
    <property type="match status" value="1"/>
</dbReference>
<evidence type="ECO:0000256" key="3">
    <source>
        <dbReference type="ARBA" id="ARBA00022837"/>
    </source>
</evidence>
<evidence type="ECO:0000313" key="10">
    <source>
        <dbReference type="Proteomes" id="UP000694844"/>
    </source>
</evidence>
<feature type="disulfide bond" evidence="6">
    <location>
        <begin position="126"/>
        <end position="136"/>
    </location>
</feature>
<reference evidence="11" key="1">
    <citation type="submission" date="2025-08" db="UniProtKB">
        <authorList>
            <consortium name="RefSeq"/>
        </authorList>
    </citation>
    <scope>IDENTIFICATION</scope>
    <source>
        <tissue evidence="11">Whole sample</tissue>
    </source>
</reference>
<feature type="disulfide bond" evidence="6">
    <location>
        <begin position="144"/>
        <end position="153"/>
    </location>
</feature>
<dbReference type="GO" id="GO:0009986">
    <property type="term" value="C:cell surface"/>
    <property type="evidence" value="ECO:0007669"/>
    <property type="project" value="TreeGrafter"/>
</dbReference>
<comment type="caution">
    <text evidence="6">Lacks conserved residue(s) required for the propagation of feature annotation.</text>
</comment>
<keyword evidence="2" id="KW-0732">Signal</keyword>
<dbReference type="InterPro" id="IPR049883">
    <property type="entry name" value="NOTCH1_EGF-like"/>
</dbReference>
<dbReference type="InterPro" id="IPR011489">
    <property type="entry name" value="EMI_domain"/>
</dbReference>
<dbReference type="RefSeq" id="XP_022324864.1">
    <property type="nucleotide sequence ID" value="XM_022469156.1"/>
</dbReference>
<evidence type="ECO:0000256" key="1">
    <source>
        <dbReference type="ARBA" id="ARBA00022536"/>
    </source>
</evidence>
<keyword evidence="5 6" id="KW-1015">Disulfide bond</keyword>
<evidence type="ECO:0000256" key="5">
    <source>
        <dbReference type="ARBA" id="ARBA00023157"/>
    </source>
</evidence>
<dbReference type="PROSITE" id="PS00022">
    <property type="entry name" value="EGF_1"/>
    <property type="match status" value="1"/>
</dbReference>
<dbReference type="OrthoDB" id="6112187at2759"/>
<evidence type="ECO:0000256" key="6">
    <source>
        <dbReference type="PROSITE-ProRule" id="PRU00076"/>
    </source>
</evidence>
<dbReference type="AlphaFoldDB" id="A0A8B8DBD0"/>
<dbReference type="PROSITE" id="PS01186">
    <property type="entry name" value="EGF_2"/>
    <property type="match status" value="1"/>
</dbReference>
<evidence type="ECO:0000256" key="4">
    <source>
        <dbReference type="ARBA" id="ARBA00023054"/>
    </source>
</evidence>
<dbReference type="SUPFAM" id="SSF57196">
    <property type="entry name" value="EGF/Laminin"/>
    <property type="match status" value="1"/>
</dbReference>
<dbReference type="Proteomes" id="UP000694844">
    <property type="component" value="Chromosome 3"/>
</dbReference>